<sequence length="193" mass="20774">MNGYLAEPEEKGPYPALLVVHEIFGLDDHPKDVARRFAAQGYVALAPNLFTGPIAETMTPANVQLAMRALAGAPSDLRSNPAKFREFAESQPPERRPVLEALAQVTDPVTQDGFARDLIACREFLQSLPSVNPQRIGAVGFCFGGAVVGRYATVDPTLTAGVIFYGQNPPLDRVPQIRAQLLGQYAGEDPGIT</sequence>
<dbReference type="InterPro" id="IPR002925">
    <property type="entry name" value="Dienelactn_hydro"/>
</dbReference>
<evidence type="ECO:0000313" key="2">
    <source>
        <dbReference type="EMBL" id="EQD44193.1"/>
    </source>
</evidence>
<proteinExistence type="predicted"/>
<dbReference type="PANTHER" id="PTHR46623">
    <property type="entry name" value="CARBOXYMETHYLENEBUTENOLIDASE-RELATED"/>
    <property type="match status" value="1"/>
</dbReference>
<gene>
    <name evidence="2" type="ORF">B1B_13615</name>
</gene>
<feature type="domain" description="Dienelactone hydrolase" evidence="1">
    <location>
        <begin position="1"/>
        <end position="192"/>
    </location>
</feature>
<reference evidence="2" key="2">
    <citation type="journal article" date="2014" name="ISME J.">
        <title>Microbial stratification in low pH oxic and suboxic macroscopic growths along an acid mine drainage.</title>
        <authorList>
            <person name="Mendez-Garcia C."/>
            <person name="Mesa V."/>
            <person name="Sprenger R.R."/>
            <person name="Richter M."/>
            <person name="Diez M.S."/>
            <person name="Solano J."/>
            <person name="Bargiela R."/>
            <person name="Golyshina O.V."/>
            <person name="Manteca A."/>
            <person name="Ramos J.L."/>
            <person name="Gallego J.R."/>
            <person name="Llorente I."/>
            <person name="Martins Dos Santos V.A."/>
            <person name="Jensen O.N."/>
            <person name="Pelaez A.I."/>
            <person name="Sanchez J."/>
            <person name="Ferrer M."/>
        </authorList>
    </citation>
    <scope>NUCLEOTIDE SEQUENCE</scope>
</reference>
<reference evidence="2" key="1">
    <citation type="submission" date="2013-08" db="EMBL/GenBank/DDBJ databases">
        <authorList>
            <person name="Mendez C."/>
            <person name="Richter M."/>
            <person name="Ferrer M."/>
            <person name="Sanchez J."/>
        </authorList>
    </citation>
    <scope>NUCLEOTIDE SEQUENCE</scope>
</reference>
<dbReference type="InterPro" id="IPR029058">
    <property type="entry name" value="AB_hydrolase_fold"/>
</dbReference>
<protein>
    <submittedName>
        <fullName evidence="2">Carboxymethylenebutenolidase</fullName>
    </submittedName>
</protein>
<name>T0ZHM9_9ZZZZ</name>
<accession>T0ZHM9</accession>
<dbReference type="InterPro" id="IPR051049">
    <property type="entry name" value="Dienelactone_hydrolase-like"/>
</dbReference>
<dbReference type="Pfam" id="PF01738">
    <property type="entry name" value="DLH"/>
    <property type="match status" value="1"/>
</dbReference>
<dbReference type="Gene3D" id="3.40.50.1820">
    <property type="entry name" value="alpha/beta hydrolase"/>
    <property type="match status" value="1"/>
</dbReference>
<dbReference type="GO" id="GO:0016787">
    <property type="term" value="F:hydrolase activity"/>
    <property type="evidence" value="ECO:0007669"/>
    <property type="project" value="InterPro"/>
</dbReference>
<feature type="non-terminal residue" evidence="2">
    <location>
        <position position="193"/>
    </location>
</feature>
<dbReference type="EMBL" id="AUZY01008963">
    <property type="protein sequence ID" value="EQD44193.1"/>
    <property type="molecule type" value="Genomic_DNA"/>
</dbReference>
<dbReference type="AlphaFoldDB" id="T0ZHM9"/>
<comment type="caution">
    <text evidence="2">The sequence shown here is derived from an EMBL/GenBank/DDBJ whole genome shotgun (WGS) entry which is preliminary data.</text>
</comment>
<evidence type="ECO:0000259" key="1">
    <source>
        <dbReference type="Pfam" id="PF01738"/>
    </source>
</evidence>
<dbReference type="SUPFAM" id="SSF53474">
    <property type="entry name" value="alpha/beta-Hydrolases"/>
    <property type="match status" value="1"/>
</dbReference>
<dbReference type="PANTHER" id="PTHR46623:SF6">
    <property type="entry name" value="ALPHA_BETA-HYDROLASES SUPERFAMILY PROTEIN"/>
    <property type="match status" value="1"/>
</dbReference>
<organism evidence="2">
    <name type="scientific">mine drainage metagenome</name>
    <dbReference type="NCBI Taxonomy" id="410659"/>
    <lineage>
        <taxon>unclassified sequences</taxon>
        <taxon>metagenomes</taxon>
        <taxon>ecological metagenomes</taxon>
    </lineage>
</organism>